<dbReference type="PANTHER" id="PTHR23167">
    <property type="entry name" value="CALPONIN HOMOLOGY DOMAIN-CONTAINING PROTEIN DDB_G0272472-RELATED"/>
    <property type="match status" value="1"/>
</dbReference>
<evidence type="ECO:0000256" key="5">
    <source>
        <dbReference type="SAM" id="MobiDB-lite"/>
    </source>
</evidence>
<feature type="compositionally biased region" description="Pro residues" evidence="5">
    <location>
        <begin position="287"/>
        <end position="297"/>
    </location>
</feature>
<feature type="compositionally biased region" description="Polar residues" evidence="5">
    <location>
        <begin position="730"/>
        <end position="743"/>
    </location>
</feature>
<feature type="compositionally biased region" description="Low complexity" evidence="5">
    <location>
        <begin position="417"/>
        <end position="446"/>
    </location>
</feature>
<feature type="coiled-coil region" evidence="4">
    <location>
        <begin position="84"/>
        <end position="113"/>
    </location>
</feature>
<keyword evidence="2 4" id="KW-0175">Coiled coil</keyword>
<evidence type="ECO:0000313" key="7">
    <source>
        <dbReference type="EMBL" id="PNI97957.1"/>
    </source>
</evidence>
<feature type="compositionally biased region" description="Low complexity" evidence="5">
    <location>
        <begin position="755"/>
        <end position="774"/>
    </location>
</feature>
<dbReference type="InterPro" id="IPR050540">
    <property type="entry name" value="F-actin_Monoox_Mical"/>
</dbReference>
<organism evidence="7">
    <name type="scientific">Pan troglodytes</name>
    <name type="common">Chimpanzee</name>
    <dbReference type="NCBI Taxonomy" id="9598"/>
    <lineage>
        <taxon>Eukaryota</taxon>
        <taxon>Metazoa</taxon>
        <taxon>Chordata</taxon>
        <taxon>Craniata</taxon>
        <taxon>Vertebrata</taxon>
        <taxon>Euteleostomi</taxon>
        <taxon>Mammalia</taxon>
        <taxon>Eutheria</taxon>
        <taxon>Euarchontoglires</taxon>
        <taxon>Primates</taxon>
        <taxon>Haplorrhini</taxon>
        <taxon>Catarrhini</taxon>
        <taxon>Hominidae</taxon>
        <taxon>Pan</taxon>
    </lineage>
</organism>
<dbReference type="Pfam" id="PF12510">
    <property type="entry name" value="Smoothelin"/>
    <property type="match status" value="3"/>
</dbReference>
<comment type="similarity">
    <text evidence="3">Belongs to the smoothelin family.</text>
</comment>
<dbReference type="SUPFAM" id="SSF47576">
    <property type="entry name" value="Calponin-homology domain, CH-domain"/>
    <property type="match status" value="1"/>
</dbReference>
<evidence type="ECO:0000259" key="6">
    <source>
        <dbReference type="PROSITE" id="PS50021"/>
    </source>
</evidence>
<dbReference type="PANTHER" id="PTHR23167:SF52">
    <property type="entry name" value="SMOOTHELIN"/>
    <property type="match status" value="1"/>
</dbReference>
<dbReference type="CDD" id="cd21259">
    <property type="entry name" value="CH_SMTNB"/>
    <property type="match status" value="1"/>
</dbReference>
<gene>
    <name evidence="7" type="ORF">CK820_G0024543</name>
</gene>
<comment type="caution">
    <text evidence="7">The sequence shown here is derived from an EMBL/GenBank/DDBJ whole genome shotgun (WGS) entry which is preliminary data.</text>
</comment>
<dbReference type="EMBL" id="NBAG03000026">
    <property type="protein sequence ID" value="PNI97957.1"/>
    <property type="molecule type" value="Genomic_DNA"/>
</dbReference>
<feature type="compositionally biased region" description="Low complexity" evidence="5">
    <location>
        <begin position="247"/>
        <end position="264"/>
    </location>
</feature>
<dbReference type="Pfam" id="PF00307">
    <property type="entry name" value="CH"/>
    <property type="match status" value="1"/>
</dbReference>
<feature type="domain" description="Calponin-homology (CH)" evidence="6">
    <location>
        <begin position="853"/>
        <end position="959"/>
    </location>
</feature>
<feature type="compositionally biased region" description="Basic and acidic residues" evidence="5">
    <location>
        <begin position="792"/>
        <end position="804"/>
    </location>
</feature>
<dbReference type="InterPro" id="IPR036872">
    <property type="entry name" value="CH_dom_sf"/>
</dbReference>
<dbReference type="AlphaFoldDB" id="A0A2J8QNV8"/>
<protein>
    <submittedName>
        <fullName evidence="7">SMTN isoform 1</fullName>
    </submittedName>
</protein>
<dbReference type="SMART" id="SM00033">
    <property type="entry name" value="CH"/>
    <property type="match status" value="1"/>
</dbReference>
<reference evidence="7" key="1">
    <citation type="submission" date="2017-12" db="EMBL/GenBank/DDBJ databases">
        <title>High-resolution comparative analysis of great ape genomes.</title>
        <authorList>
            <person name="Pollen A."/>
            <person name="Hastie A."/>
            <person name="Hormozdiari F."/>
            <person name="Dougherty M."/>
            <person name="Liu R."/>
            <person name="Chaisson M."/>
            <person name="Hoppe E."/>
            <person name="Hill C."/>
            <person name="Pang A."/>
            <person name="Hillier L."/>
            <person name="Baker C."/>
            <person name="Armstrong J."/>
            <person name="Shendure J."/>
            <person name="Paten B."/>
            <person name="Wilson R."/>
            <person name="Chao H."/>
            <person name="Schneider V."/>
            <person name="Ventura M."/>
            <person name="Kronenberg Z."/>
            <person name="Murali S."/>
            <person name="Gordon D."/>
            <person name="Cantsilieris S."/>
            <person name="Munson K."/>
            <person name="Nelson B."/>
            <person name="Raja A."/>
            <person name="Underwood J."/>
            <person name="Diekhans M."/>
            <person name="Fiddes I."/>
            <person name="Haussler D."/>
            <person name="Eichler E."/>
        </authorList>
    </citation>
    <scope>NUCLEOTIDE SEQUENCE [LARGE SCALE GENOMIC DNA]</scope>
    <source>
        <strain evidence="7">Yerkes chimp pedigree #C0471</strain>
    </source>
</reference>
<feature type="region of interest" description="Disordered" evidence="5">
    <location>
        <begin position="671"/>
        <end position="821"/>
    </location>
</feature>
<feature type="region of interest" description="Disordered" evidence="5">
    <location>
        <begin position="211"/>
        <end position="495"/>
    </location>
</feature>
<dbReference type="FunFam" id="1.10.418.10:FF:000009">
    <property type="entry name" value="smoothelin isoform X2"/>
    <property type="match status" value="1"/>
</dbReference>
<feature type="compositionally biased region" description="Polar residues" evidence="5">
    <location>
        <begin position="352"/>
        <end position="380"/>
    </location>
</feature>
<dbReference type="Gene3D" id="1.10.418.10">
    <property type="entry name" value="Calponin-like domain"/>
    <property type="match status" value="1"/>
</dbReference>
<dbReference type="InterPro" id="IPR022189">
    <property type="entry name" value="SMTN"/>
</dbReference>
<feature type="compositionally biased region" description="Basic and acidic residues" evidence="5">
    <location>
        <begin position="383"/>
        <end position="392"/>
    </location>
</feature>
<accession>A0A2J8QNV8</accession>
<sequence>MRVYPRPHSRLAAKLAGLEPETPYPGFEFSELVTGATGTGDLTRKEPTELGASEMADEALAGLDEGALRKLLEVTADLAERRRIRSAIRELQRQELEREEEALASKRFRAERQDNKENWLHSQQREAEQRAALARLAGQLESMNDVEELTALLRSAGEYEERKLIRAAIRRVRAQEIEAATLAGRLYSGRPNSGSREDSKGLAAHRLEQCEVPEREEQEQQAEVSKPTPTPEGINQDVTTVTLLLRAPPGSTSSSPASPSSSPTPASPEPPLEPAEAQCLTAEVPGSPEPPPSPPKTTSPEPQESSTLPSTEGQVVNKLLSGPKETPAAQSTTRGPSDTKRADVAGPRPCQRSLSVLSPRQPAQNRESTPLASGPSSFQRAGSVRDRVHKFTSDSPMAARLQDGTPRAALSPLTPARLLGPSLTSTTPASSSSGSSSRGPSDTSSRFSKEQQGVAQPLAQLRSCPQEEGPRGRGLAARPLENRAGGPVARSEEPGALLPVAVGTAEPGGSMKTTFTIEIKDGRGQASTGRVLLPTGNQRAELTLGLRAPPTLLSTSSGGKSTITRVNSPGTLARLGSVTHVTSFSHAPPSSRGGCSIKMEPEPAEPLAAAVEAANGAEQTQVNKAPEGRCPLSAEELMTIEDEGVLDKMLDQSTDFEERKLIRAALRELRQRKRDQRDKERERRLQEARGRPGEGRGNTATETTTRHSQRAADGSAVSTVTKTERLVHSNDGTRTARTTTVESSFVRRSENGSGSTMMQTKTFSSSSSSKKMGSIFDREDQASPRAGSLAALEKRQAEKKKELMKAQSLPKTSASQARKAMIEKLEKEGAAGSPGGPRAAVQRSTSFGVPNANSIKQMLLDWCRAKTRGYEHVDIQNFSSSWSDGMAFCALVHNFFPEAFDYGQLSPQNRRQNFEVAFSSAETHADCPQLLDTEDMVRLREPDWKCVYTYIQEFYRCLVQKGLVKTKKS</sequence>
<proteinExistence type="inferred from homology"/>
<dbReference type="InterPro" id="IPR001715">
    <property type="entry name" value="CH_dom"/>
</dbReference>
<feature type="compositionally biased region" description="Low complexity" evidence="5">
    <location>
        <begin position="274"/>
        <end position="286"/>
    </location>
</feature>
<feature type="compositionally biased region" description="Basic and acidic residues" evidence="5">
    <location>
        <begin position="671"/>
        <end position="694"/>
    </location>
</feature>
<evidence type="ECO:0000256" key="1">
    <source>
        <dbReference type="ARBA" id="ARBA00022553"/>
    </source>
</evidence>
<name>A0A2J8QNV8_PANTR</name>
<dbReference type="PROSITE" id="PS50021">
    <property type="entry name" value="CH"/>
    <property type="match status" value="1"/>
</dbReference>
<keyword evidence="1" id="KW-0597">Phosphoprotein</keyword>
<evidence type="ECO:0000256" key="3">
    <source>
        <dbReference type="ARBA" id="ARBA00061655"/>
    </source>
</evidence>
<feature type="compositionally biased region" description="Low complexity" evidence="5">
    <location>
        <begin position="298"/>
        <end position="312"/>
    </location>
</feature>
<evidence type="ECO:0000256" key="2">
    <source>
        <dbReference type="ARBA" id="ARBA00023054"/>
    </source>
</evidence>
<evidence type="ECO:0000256" key="4">
    <source>
        <dbReference type="SAM" id="Coils"/>
    </source>
</evidence>